<sequence length="111" mass="13248">MKEIRNLQLSEFQKEIINKLDDEYCYKILFQEQDKDAVINIIDNDGNFLLQILSSDDYVSIYEKIKNVEKNTENINGYLKKELNRCKPYTEIIENNKKTIKVLELILKENK</sequence>
<accession>A0A345DP81</accession>
<protein>
    <submittedName>
        <fullName evidence="1">Uncharacterized protein</fullName>
    </submittedName>
</protein>
<organism evidence="1 2">
    <name type="scientific">Spiroplasma phoeniceum P40</name>
    <dbReference type="NCBI Taxonomy" id="1276259"/>
    <lineage>
        <taxon>Bacteria</taxon>
        <taxon>Bacillati</taxon>
        <taxon>Mycoplasmatota</taxon>
        <taxon>Mollicutes</taxon>
        <taxon>Entomoplasmatales</taxon>
        <taxon>Spiroplasmataceae</taxon>
        <taxon>Spiroplasma</taxon>
    </lineage>
</organism>
<dbReference type="RefSeq" id="WP_114564794.1">
    <property type="nucleotide sequence ID" value="NZ_CP031088.1"/>
</dbReference>
<dbReference type="AlphaFoldDB" id="A0A345DP81"/>
<evidence type="ECO:0000313" key="1">
    <source>
        <dbReference type="EMBL" id="AXF96019.1"/>
    </source>
</evidence>
<proteinExistence type="predicted"/>
<evidence type="ECO:0000313" key="2">
    <source>
        <dbReference type="Proteomes" id="UP000253689"/>
    </source>
</evidence>
<dbReference type="KEGG" id="sphh:SDAV_001039"/>
<name>A0A345DP81_9MOLU</name>
<dbReference type="Proteomes" id="UP000253689">
    <property type="component" value="Chromosome"/>
</dbReference>
<reference evidence="2" key="1">
    <citation type="submission" date="2018-07" db="EMBL/GenBank/DDBJ databases">
        <title>Complete Genome Sequence of Spiroplasma phoeniceum.</title>
        <authorList>
            <person name="Davis R.E."/>
            <person name="Shao J.Y."/>
            <person name="Zhao Y."/>
            <person name="Silver A."/>
            <person name="Stump z."/>
            <person name="Gasparich G."/>
        </authorList>
    </citation>
    <scope>NUCLEOTIDE SEQUENCE [LARGE SCALE GENOMIC DNA]</scope>
    <source>
        <strain evidence="2">P40</strain>
    </source>
</reference>
<keyword evidence="2" id="KW-1185">Reference proteome</keyword>
<dbReference type="EMBL" id="CP031088">
    <property type="protein sequence ID" value="AXF96019.1"/>
    <property type="molecule type" value="Genomic_DNA"/>
</dbReference>
<gene>
    <name evidence="1" type="ORF">SDAV_001039</name>
</gene>